<keyword evidence="8 10" id="KW-0472">Membrane</keyword>
<proteinExistence type="inferred from homology"/>
<comment type="caution">
    <text evidence="11">The sequence shown here is derived from an EMBL/GenBank/DDBJ whole genome shotgun (WGS) entry which is preliminary data.</text>
</comment>
<evidence type="ECO:0000256" key="7">
    <source>
        <dbReference type="ARBA" id="ARBA00023114"/>
    </source>
</evidence>
<feature type="signal peptide" evidence="10">
    <location>
        <begin position="1"/>
        <end position="21"/>
    </location>
</feature>
<protein>
    <recommendedName>
        <fullName evidence="10">Porin</fullName>
    </recommendedName>
</protein>
<sequence>MKKIYALSVLAGMATGSVAMAQDLPVAKAPQQDKLQACVVMGVGFWALPGTDTCLKVSGEVRADYIVTQPGNRALDTTTFETRGQIGFDARTATDYGLLRSYILLDAYVLPGGKSSFIVDKAYVQFDGVTAGYAHSFFGIYDLDYASDIRQPYFGYAGTTNLLAYTQEVGGALSATLSVEDAAHTRSSLFNELGFFESVPSGGTVAPDVVGNLRIDRDWGEAALFGAMHQIRYPGPETAGPLIKGSDYGFAAGGALGLDLPILSGAHVAAEGTYAKGASTYLGWQQVDAAFDGYSGMTDLGHGWTATGEFGVNLTPRLTFNLLGSYLDYKGANADNYLDPPTPDIKAWIAGGNAVYTFTRGLTFGAEVFYSHYAAKSDYTPASPIESKGWTGALRVRRSF</sequence>
<organism evidence="11 12">
    <name type="scientific">Labrys monachus</name>
    <dbReference type="NCBI Taxonomy" id="217067"/>
    <lineage>
        <taxon>Bacteria</taxon>
        <taxon>Pseudomonadati</taxon>
        <taxon>Pseudomonadota</taxon>
        <taxon>Alphaproteobacteria</taxon>
        <taxon>Hyphomicrobiales</taxon>
        <taxon>Xanthobacteraceae</taxon>
        <taxon>Labrys</taxon>
    </lineage>
</organism>
<keyword evidence="9 10" id="KW-0998">Cell outer membrane</keyword>
<dbReference type="RefSeq" id="WP_307430645.1">
    <property type="nucleotide sequence ID" value="NZ_JAUSVK010000001.1"/>
</dbReference>
<keyword evidence="4 10" id="KW-0812">Transmembrane</keyword>
<reference evidence="11 12" key="1">
    <citation type="submission" date="2023-07" db="EMBL/GenBank/DDBJ databases">
        <title>Genomic Encyclopedia of Type Strains, Phase IV (KMG-IV): sequencing the most valuable type-strain genomes for metagenomic binning, comparative biology and taxonomic classification.</title>
        <authorList>
            <person name="Goeker M."/>
        </authorList>
    </citation>
    <scope>NUCLEOTIDE SEQUENCE [LARGE SCALE GENOMIC DNA]</scope>
    <source>
        <strain evidence="11 12">DSM 5896</strain>
    </source>
</reference>
<keyword evidence="5 10" id="KW-0732">Signal</keyword>
<evidence type="ECO:0000313" key="12">
    <source>
        <dbReference type="Proteomes" id="UP001237448"/>
    </source>
</evidence>
<name>A0ABU0FHS1_9HYPH</name>
<comment type="domain">
    <text evidence="10">Consists of 16-stranded beta-barrel sheets, with large surface-exposed loops, that form a transmembrane pore at the center of each barrel. The pore is partially ocluded by a peptide loop that folds into the pore lumen.</text>
</comment>
<dbReference type="EMBL" id="JAUSVK010000001">
    <property type="protein sequence ID" value="MDQ0394149.1"/>
    <property type="molecule type" value="Genomic_DNA"/>
</dbReference>
<accession>A0ABU0FHS1</accession>
<keyword evidence="3 10" id="KW-1134">Transmembrane beta strand</keyword>
<keyword evidence="6 10" id="KW-0406">Ion transport</keyword>
<evidence type="ECO:0000256" key="4">
    <source>
        <dbReference type="ARBA" id="ARBA00022692"/>
    </source>
</evidence>
<feature type="chain" id="PRO_5045001783" description="Porin" evidence="10">
    <location>
        <begin position="22"/>
        <end position="400"/>
    </location>
</feature>
<dbReference type="InterPro" id="IPR003684">
    <property type="entry name" value="Porin_alphabac"/>
</dbReference>
<evidence type="ECO:0000256" key="3">
    <source>
        <dbReference type="ARBA" id="ARBA00022452"/>
    </source>
</evidence>
<evidence type="ECO:0000256" key="1">
    <source>
        <dbReference type="ARBA" id="ARBA00009521"/>
    </source>
</evidence>
<dbReference type="Pfam" id="PF02530">
    <property type="entry name" value="Porin_2"/>
    <property type="match status" value="1"/>
</dbReference>
<evidence type="ECO:0000256" key="9">
    <source>
        <dbReference type="ARBA" id="ARBA00023237"/>
    </source>
</evidence>
<comment type="function">
    <text evidence="10">Forms passive diffusion pores that allow small molecular weight hydrophilic materials across the outer membrane.</text>
</comment>
<keyword evidence="2 10" id="KW-0813">Transport</keyword>
<dbReference type="SUPFAM" id="SSF56935">
    <property type="entry name" value="Porins"/>
    <property type="match status" value="1"/>
</dbReference>
<evidence type="ECO:0000256" key="2">
    <source>
        <dbReference type="ARBA" id="ARBA00022448"/>
    </source>
</evidence>
<evidence type="ECO:0000256" key="8">
    <source>
        <dbReference type="ARBA" id="ARBA00023136"/>
    </source>
</evidence>
<dbReference type="Proteomes" id="UP001237448">
    <property type="component" value="Unassembled WGS sequence"/>
</dbReference>
<evidence type="ECO:0000256" key="6">
    <source>
        <dbReference type="ARBA" id="ARBA00023065"/>
    </source>
</evidence>
<comment type="subcellular location">
    <subcellularLocation>
        <location evidence="10">Cell outer membrane</location>
        <topology evidence="10">Multi-pass membrane protein</topology>
    </subcellularLocation>
</comment>
<keyword evidence="7 10" id="KW-0626">Porin</keyword>
<comment type="similarity">
    <text evidence="1 10">Belongs to the alphaproteobacteria porin family.</text>
</comment>
<keyword evidence="12" id="KW-1185">Reference proteome</keyword>
<evidence type="ECO:0000256" key="5">
    <source>
        <dbReference type="ARBA" id="ARBA00022729"/>
    </source>
</evidence>
<evidence type="ECO:0000313" key="11">
    <source>
        <dbReference type="EMBL" id="MDQ0394149.1"/>
    </source>
</evidence>
<gene>
    <name evidence="11" type="ORF">J3R73_003941</name>
</gene>
<evidence type="ECO:0000256" key="10">
    <source>
        <dbReference type="RuleBase" id="RU364005"/>
    </source>
</evidence>